<dbReference type="PANTHER" id="PTHR43867:SF2">
    <property type="entry name" value="CELLULOSE SYNTHASE CATALYTIC SUBUNIT A [UDP-FORMING]"/>
    <property type="match status" value="1"/>
</dbReference>
<keyword evidence="2" id="KW-0328">Glycosyltransferase</keyword>
<feature type="region of interest" description="Disordered" evidence="7">
    <location>
        <begin position="608"/>
        <end position="628"/>
    </location>
</feature>
<dbReference type="SUPFAM" id="SSF160246">
    <property type="entry name" value="EspE N-terminal domain-like"/>
    <property type="match status" value="1"/>
</dbReference>
<dbReference type="RefSeq" id="WP_161142452.1">
    <property type="nucleotide sequence ID" value="NZ_SPKJ01000124.1"/>
</dbReference>
<dbReference type="InterPro" id="IPR029044">
    <property type="entry name" value="Nucleotide-diphossugar_trans"/>
</dbReference>
<evidence type="ECO:0000256" key="3">
    <source>
        <dbReference type="ARBA" id="ARBA00022679"/>
    </source>
</evidence>
<protein>
    <submittedName>
        <fullName evidence="10">Glycosyltransferase</fullName>
    </submittedName>
</protein>
<accession>A0A964T7T3</accession>
<keyword evidence="6 8" id="KW-0472">Membrane</keyword>
<comment type="caution">
    <text evidence="10">The sequence shown here is derived from an EMBL/GenBank/DDBJ whole genome shotgun (WGS) entry which is preliminary data.</text>
</comment>
<feature type="transmembrane region" description="Helical" evidence="8">
    <location>
        <begin position="204"/>
        <end position="222"/>
    </location>
</feature>
<reference evidence="10" key="1">
    <citation type="submission" date="2019-03" db="EMBL/GenBank/DDBJ databases">
        <title>Afifella sp. nov., isolated from activated sludge.</title>
        <authorList>
            <person name="Li Q."/>
            <person name="Liu Y."/>
        </authorList>
    </citation>
    <scope>NUCLEOTIDE SEQUENCE</scope>
    <source>
        <strain evidence="10">L72</strain>
    </source>
</reference>
<feature type="transmembrane region" description="Helical" evidence="8">
    <location>
        <begin position="492"/>
        <end position="520"/>
    </location>
</feature>
<dbReference type="InterPro" id="IPR001173">
    <property type="entry name" value="Glyco_trans_2-like"/>
</dbReference>
<evidence type="ECO:0000256" key="2">
    <source>
        <dbReference type="ARBA" id="ARBA00022676"/>
    </source>
</evidence>
<feature type="domain" description="Glycosyltransferase 2-like" evidence="9">
    <location>
        <begin position="328"/>
        <end position="534"/>
    </location>
</feature>
<dbReference type="PANTHER" id="PTHR43867">
    <property type="entry name" value="CELLULOSE SYNTHASE CATALYTIC SUBUNIT A [UDP-FORMING]"/>
    <property type="match status" value="1"/>
</dbReference>
<dbReference type="AlphaFoldDB" id="A0A964T7T3"/>
<evidence type="ECO:0000259" key="9">
    <source>
        <dbReference type="Pfam" id="PF13632"/>
    </source>
</evidence>
<comment type="subcellular location">
    <subcellularLocation>
        <location evidence="1">Membrane</location>
        <topology evidence="1">Multi-pass membrane protein</topology>
    </subcellularLocation>
</comment>
<evidence type="ECO:0000256" key="1">
    <source>
        <dbReference type="ARBA" id="ARBA00004141"/>
    </source>
</evidence>
<keyword evidence="3" id="KW-0808">Transferase</keyword>
<dbReference type="EMBL" id="SPKJ01000124">
    <property type="protein sequence ID" value="MYZ50123.1"/>
    <property type="molecule type" value="Genomic_DNA"/>
</dbReference>
<dbReference type="SUPFAM" id="SSF53448">
    <property type="entry name" value="Nucleotide-diphospho-sugar transferases"/>
    <property type="match status" value="1"/>
</dbReference>
<keyword evidence="5 8" id="KW-1133">Transmembrane helix</keyword>
<gene>
    <name evidence="10" type="ORF">E4O86_20665</name>
</gene>
<feature type="transmembrane region" description="Helical" evidence="8">
    <location>
        <begin position="532"/>
        <end position="555"/>
    </location>
</feature>
<evidence type="ECO:0000313" key="10">
    <source>
        <dbReference type="EMBL" id="MYZ50123.1"/>
    </source>
</evidence>
<proteinExistence type="predicted"/>
<dbReference type="Proteomes" id="UP000773614">
    <property type="component" value="Unassembled WGS sequence"/>
</dbReference>
<evidence type="ECO:0000256" key="7">
    <source>
        <dbReference type="SAM" id="MobiDB-lite"/>
    </source>
</evidence>
<dbReference type="InterPro" id="IPR050321">
    <property type="entry name" value="Glycosyltr_2/OpgH_subfam"/>
</dbReference>
<evidence type="ECO:0000313" key="11">
    <source>
        <dbReference type="Proteomes" id="UP000773614"/>
    </source>
</evidence>
<keyword evidence="4 8" id="KW-0812">Transmembrane</keyword>
<feature type="non-terminal residue" evidence="10">
    <location>
        <position position="1"/>
    </location>
</feature>
<feature type="compositionally biased region" description="Gly residues" evidence="7">
    <location>
        <begin position="617"/>
        <end position="628"/>
    </location>
</feature>
<dbReference type="Pfam" id="PF13632">
    <property type="entry name" value="Glyco_trans_2_3"/>
    <property type="match status" value="1"/>
</dbReference>
<sequence length="628" mass="68600">PGGGVPPRRHGRIGGSAAGPAFASPRAVALARELARLRGTSETDELLACRHFRRTAYWQALAGQLGVRFLPSLDHAERDPDTRPPPSEALRRAECAAALVAGERILAVAPSGPALEALAERLRLAPALADRLRIVPPEAIRAFLLARHGEALVHYAVNRLARAMPAHSARMLATSRNRRDWLFALFAGTVASFCAAPAETILVFALLLSFVFSNAVVWKLAASLWPRRRRRRPDPKDAELPSYTVLVALYREAAVVPDLVRNLDALLYPRSKLQVLLVVEADDGETRSALEAVGLPANFMVVPVPPAEPRTKPKALVYALPLATGDQVVVYDAEDRPEPDQLRKAAAAFRAEPRLGCVQAALVPENRDSWFARMFALEYAAHFEVLLPALACWRVPIPLGGTSNHFPRRVLQKVGAWDPFNVTEDADLGVRLARFGYLTGVLDSRTYEEAPVRFAQWLPQRRRWIKGWIQTALVAMAEGIPRGRRLSVREAVAVHAIITGGILGLLFYPLSFLALVVALLPSLGSGRPWSGLEWATVLVTLFNGTAFSVGSLLAALRGAAAARAPELAPSIATLPFYWVLQSLAAWQALWQFFRTPFRWEKTEHGVSRRQAPVVPPGGSGGGRAAFLR</sequence>
<dbReference type="OrthoDB" id="7431422at2"/>
<name>A0A964T7T3_9HYPH</name>
<feature type="region of interest" description="Disordered" evidence="7">
    <location>
        <begin position="1"/>
        <end position="20"/>
    </location>
</feature>
<dbReference type="Gene3D" id="3.90.550.10">
    <property type="entry name" value="Spore Coat Polysaccharide Biosynthesis Protein SpsA, Chain A"/>
    <property type="match status" value="1"/>
</dbReference>
<evidence type="ECO:0000256" key="5">
    <source>
        <dbReference type="ARBA" id="ARBA00022989"/>
    </source>
</evidence>
<dbReference type="InterPro" id="IPR037257">
    <property type="entry name" value="T2SS_E_N_sf"/>
</dbReference>
<dbReference type="GO" id="GO:0016020">
    <property type="term" value="C:membrane"/>
    <property type="evidence" value="ECO:0007669"/>
    <property type="project" value="UniProtKB-SubCell"/>
</dbReference>
<dbReference type="GO" id="GO:0016757">
    <property type="term" value="F:glycosyltransferase activity"/>
    <property type="evidence" value="ECO:0007669"/>
    <property type="project" value="UniProtKB-KW"/>
</dbReference>
<evidence type="ECO:0000256" key="4">
    <source>
        <dbReference type="ARBA" id="ARBA00022692"/>
    </source>
</evidence>
<evidence type="ECO:0000256" key="8">
    <source>
        <dbReference type="SAM" id="Phobius"/>
    </source>
</evidence>
<organism evidence="10 11">
    <name type="scientific">Propylenella binzhouense</name>
    <dbReference type="NCBI Taxonomy" id="2555902"/>
    <lineage>
        <taxon>Bacteria</taxon>
        <taxon>Pseudomonadati</taxon>
        <taxon>Pseudomonadota</taxon>
        <taxon>Alphaproteobacteria</taxon>
        <taxon>Hyphomicrobiales</taxon>
        <taxon>Propylenellaceae</taxon>
        <taxon>Propylenella</taxon>
    </lineage>
</organism>
<evidence type="ECO:0000256" key="6">
    <source>
        <dbReference type="ARBA" id="ARBA00023136"/>
    </source>
</evidence>
<keyword evidence="11" id="KW-1185">Reference proteome</keyword>